<dbReference type="Proteomes" id="UP000499080">
    <property type="component" value="Unassembled WGS sequence"/>
</dbReference>
<organism evidence="2 3">
    <name type="scientific">Araneus ventricosus</name>
    <name type="common">Orbweaver spider</name>
    <name type="synonym">Epeira ventricosa</name>
    <dbReference type="NCBI Taxonomy" id="182803"/>
    <lineage>
        <taxon>Eukaryota</taxon>
        <taxon>Metazoa</taxon>
        <taxon>Ecdysozoa</taxon>
        <taxon>Arthropoda</taxon>
        <taxon>Chelicerata</taxon>
        <taxon>Arachnida</taxon>
        <taxon>Araneae</taxon>
        <taxon>Araneomorphae</taxon>
        <taxon>Entelegynae</taxon>
        <taxon>Araneoidea</taxon>
        <taxon>Araneidae</taxon>
        <taxon>Araneus</taxon>
    </lineage>
</organism>
<dbReference type="AlphaFoldDB" id="A0A4Y2M3Y4"/>
<feature type="compositionally biased region" description="Polar residues" evidence="1">
    <location>
        <begin position="78"/>
        <end position="97"/>
    </location>
</feature>
<accession>A0A4Y2M3Y4</accession>
<name>A0A4Y2M3Y4_ARAVE</name>
<sequence>MKSGKLWLLNNSRYLYSFIQSTGWSKIRIWDNPETLNSVRRYISFFRLFLTANLSSFPGSSFSRSFLARLEESRRPHGSTQVPNCTETDSGAPSSVSSSLKATFMNEFSVLFI</sequence>
<proteinExistence type="predicted"/>
<comment type="caution">
    <text evidence="2">The sequence shown here is derived from an EMBL/GenBank/DDBJ whole genome shotgun (WGS) entry which is preliminary data.</text>
</comment>
<dbReference type="EMBL" id="BGPR01006776">
    <property type="protein sequence ID" value="GBN21775.1"/>
    <property type="molecule type" value="Genomic_DNA"/>
</dbReference>
<protein>
    <submittedName>
        <fullName evidence="2">Uncharacterized protein</fullName>
    </submittedName>
</protein>
<gene>
    <name evidence="2" type="ORF">AVEN_108318_1</name>
</gene>
<keyword evidence="3" id="KW-1185">Reference proteome</keyword>
<feature type="region of interest" description="Disordered" evidence="1">
    <location>
        <begin position="74"/>
        <end position="97"/>
    </location>
</feature>
<evidence type="ECO:0000256" key="1">
    <source>
        <dbReference type="SAM" id="MobiDB-lite"/>
    </source>
</evidence>
<evidence type="ECO:0000313" key="3">
    <source>
        <dbReference type="Proteomes" id="UP000499080"/>
    </source>
</evidence>
<reference evidence="2 3" key="1">
    <citation type="journal article" date="2019" name="Sci. Rep.">
        <title>Orb-weaving spider Araneus ventricosus genome elucidates the spidroin gene catalogue.</title>
        <authorList>
            <person name="Kono N."/>
            <person name="Nakamura H."/>
            <person name="Ohtoshi R."/>
            <person name="Moran D.A.P."/>
            <person name="Shinohara A."/>
            <person name="Yoshida Y."/>
            <person name="Fujiwara M."/>
            <person name="Mori M."/>
            <person name="Tomita M."/>
            <person name="Arakawa K."/>
        </authorList>
    </citation>
    <scope>NUCLEOTIDE SEQUENCE [LARGE SCALE GENOMIC DNA]</scope>
</reference>
<evidence type="ECO:0000313" key="2">
    <source>
        <dbReference type="EMBL" id="GBN21775.1"/>
    </source>
</evidence>